<evidence type="ECO:0000313" key="2">
    <source>
        <dbReference type="EMBL" id="BAG83638.1"/>
    </source>
</evidence>
<organism evidence="2 3">
    <name type="scientific">Azobacteroides pseudotrichonymphae genomovar. CFP2</name>
    <dbReference type="NCBI Taxonomy" id="511995"/>
    <lineage>
        <taxon>Bacteria</taxon>
        <taxon>Pseudomonadati</taxon>
        <taxon>Bacteroidota</taxon>
        <taxon>Bacteroidia</taxon>
        <taxon>Bacteroidales</taxon>
        <taxon>Candidatus Azobacteroides</taxon>
    </lineage>
</organism>
<gene>
    <name evidence="2" type="ordered locus">CFPG_375</name>
</gene>
<proteinExistence type="predicted"/>
<feature type="transmembrane region" description="Helical" evidence="1">
    <location>
        <begin position="125"/>
        <end position="145"/>
    </location>
</feature>
<reference evidence="3" key="1">
    <citation type="journal article" date="2008" name="Science">
        <title>Genome of an endosymbiont coupling N2 fixation to cellulolysis within RT protist cells in termite gut.</title>
        <authorList>
            <person name="Hongoh Y."/>
            <person name="Sharma V.K."/>
            <person name="Prakash T."/>
            <person name="Noda S."/>
            <person name="Toh H."/>
            <person name="Taylor T.D."/>
            <person name="Kudo T."/>
            <person name="Sakaki Y."/>
            <person name="Toyoda A."/>
            <person name="Hattori M."/>
            <person name="Ohkuma M."/>
        </authorList>
    </citation>
    <scope>NUCLEOTIDE SEQUENCE [LARGE SCALE GENOMIC DNA]</scope>
</reference>
<dbReference type="PANTHER" id="PTHR38454">
    <property type="entry name" value="INTEGRAL MEMBRANE PROTEIN-RELATED"/>
    <property type="match status" value="1"/>
</dbReference>
<keyword evidence="3" id="KW-1185">Reference proteome</keyword>
<feature type="transmembrane region" description="Helical" evidence="1">
    <location>
        <begin position="498"/>
        <end position="516"/>
    </location>
</feature>
<dbReference type="STRING" id="511995.CFPG_375"/>
<feature type="transmembrane region" description="Helical" evidence="1">
    <location>
        <begin position="12"/>
        <end position="31"/>
    </location>
</feature>
<keyword evidence="1" id="KW-0812">Transmembrane</keyword>
<feature type="transmembrane region" description="Helical" evidence="1">
    <location>
        <begin position="523"/>
        <end position="543"/>
    </location>
</feature>
<dbReference type="PANTHER" id="PTHR38454:SF1">
    <property type="entry name" value="INTEGRAL MEMBRANE PROTEIN"/>
    <property type="match status" value="1"/>
</dbReference>
<feature type="transmembrane region" description="Helical" evidence="1">
    <location>
        <begin position="801"/>
        <end position="826"/>
    </location>
</feature>
<dbReference type="Proteomes" id="UP000000723">
    <property type="component" value="Chromosome"/>
</dbReference>
<feature type="transmembrane region" description="Helical" evidence="1">
    <location>
        <begin position="96"/>
        <end position="118"/>
    </location>
</feature>
<feature type="transmembrane region" description="Helical" evidence="1">
    <location>
        <begin position="223"/>
        <end position="246"/>
    </location>
</feature>
<accession>B6YR16</accession>
<feature type="transmembrane region" description="Helical" evidence="1">
    <location>
        <begin position="370"/>
        <end position="388"/>
    </location>
</feature>
<dbReference type="EMBL" id="AP010656">
    <property type="protein sequence ID" value="BAG83638.1"/>
    <property type="molecule type" value="Genomic_DNA"/>
</dbReference>
<feature type="transmembrane region" description="Helical" evidence="1">
    <location>
        <begin position="408"/>
        <end position="426"/>
    </location>
</feature>
<feature type="transmembrane region" description="Helical" evidence="1">
    <location>
        <begin position="346"/>
        <end position="363"/>
    </location>
</feature>
<evidence type="ECO:0000313" key="3">
    <source>
        <dbReference type="Proteomes" id="UP000000723"/>
    </source>
</evidence>
<dbReference type="HOGENOM" id="CLU_008305_0_0_10"/>
<feature type="transmembrane region" description="Helical" evidence="1">
    <location>
        <begin position="151"/>
        <end position="167"/>
    </location>
</feature>
<dbReference type="AlphaFoldDB" id="B6YR16"/>
<evidence type="ECO:0000256" key="1">
    <source>
        <dbReference type="SAM" id="Phobius"/>
    </source>
</evidence>
<keyword evidence="1" id="KW-1133">Transmembrane helix</keyword>
<protein>
    <recommendedName>
        <fullName evidence="4">Membrane protein YfhO</fullName>
    </recommendedName>
</protein>
<dbReference type="InterPro" id="IPR018580">
    <property type="entry name" value="Uncharacterised_YfhO"/>
</dbReference>
<name>B6YR16_AZOPC</name>
<dbReference type="KEGG" id="aps:CFPG_375"/>
<keyword evidence="1" id="KW-0472">Membrane</keyword>
<feature type="transmembrane region" description="Helical" evidence="1">
    <location>
        <begin position="447"/>
        <end position="467"/>
    </location>
</feature>
<feature type="transmembrane region" description="Helical" evidence="1">
    <location>
        <begin position="194"/>
        <end position="211"/>
    </location>
</feature>
<feature type="transmembrane region" description="Helical" evidence="1">
    <location>
        <begin position="172"/>
        <end position="188"/>
    </location>
</feature>
<dbReference type="eggNOG" id="COG4485">
    <property type="taxonomic scope" value="Bacteria"/>
</dbReference>
<sequence length="836" mass="95268">MYSVIKKSLSHIVATSVFLILISVYFAPSIFQKKTIQQADMQKAAGMATDVEEYYKKEGGISAWSGMMFSGMPSYQTRFYNNFPNYLNYLEKPIKAIDYTGASMILTALICFYILMCIMDIKHWLAIAGAIAFSFASYNFIIIAVGHITKMYVIAFMPLTIGGIKLLFRKNWLWGIVVFTLGICLSVVNGHIQITYYLFLFCIFLFVGLVVDKFRKKEYLFSVKASGMIVLAIVFAILPSMGSLYINYEASQESTRGQSNLITVKDKEENRRQSPGLDIDYAFSWSYGRSELLTLLIPRAYGGSSIETLDKNSQFYKTYKALGGKLGTTVKAPTYWGNQPFTAGPVYFGAIVCFLFVLGMCVIENPIKWWIASASLFFIFLSLGKNFMLLNEFLFYHLPMYSKFRTPAMALVIPGMTFPLIGFWGLSQILNEKADSKQIKKSLIKSFSVIGGICLLIWIMPTVFLGFNSPTDEQFLSKYPQLIDALIADRCSLASNDALRSFVFILLTSILIFFFLQSKNKKAGLAIVSIGILVLITIDMWGIDRHYLNYKSFASQKLAESYKKTASDEFILRDTSLSYRVLNISRDTFNETNTSFFHKSIGGYHAAKLKRYQELIDHRIINEINTIYSVFQTATSFDELQNVFKNTPTLNMLNAKYIIYHPDKEPLINLQANGNAWFVSKFVFVDNANQEMKALNNINPQQTAIINKDFTKSIKIKNIVPDSTSFIQLVEYKPNYLKYISSTTFDQLAIFSEIYYKNGWKSFIDQKPVEHFRADWTLRAMCLPAGRHIVEFRFEPDKYNLFAQISSIASLIILLGFVGILIFQLGKSFRFAMIKK</sequence>
<dbReference type="OrthoDB" id="9772884at2"/>
<evidence type="ECO:0008006" key="4">
    <source>
        <dbReference type="Google" id="ProtNLM"/>
    </source>
</evidence>